<evidence type="ECO:0008006" key="3">
    <source>
        <dbReference type="Google" id="ProtNLM"/>
    </source>
</evidence>
<dbReference type="Gene3D" id="2.60.40.2080">
    <property type="match status" value="1"/>
</dbReference>
<protein>
    <recommendedName>
        <fullName evidence="3">H-type lectin domain-containing protein</fullName>
    </recommendedName>
</protein>
<organism evidence="1 2">
    <name type="scientific">Spongiactinospora rosea</name>
    <dbReference type="NCBI Taxonomy" id="2248750"/>
    <lineage>
        <taxon>Bacteria</taxon>
        <taxon>Bacillati</taxon>
        <taxon>Actinomycetota</taxon>
        <taxon>Actinomycetes</taxon>
        <taxon>Streptosporangiales</taxon>
        <taxon>Streptosporangiaceae</taxon>
        <taxon>Spongiactinospora</taxon>
    </lineage>
</organism>
<evidence type="ECO:0000313" key="1">
    <source>
        <dbReference type="EMBL" id="RBQ16930.1"/>
    </source>
</evidence>
<accession>A0A366LTJ9</accession>
<proteinExistence type="predicted"/>
<dbReference type="EMBL" id="QMEY01000014">
    <property type="protein sequence ID" value="RBQ16930.1"/>
    <property type="molecule type" value="Genomic_DNA"/>
</dbReference>
<dbReference type="Proteomes" id="UP000253303">
    <property type="component" value="Unassembled WGS sequence"/>
</dbReference>
<name>A0A366LTJ9_9ACTN</name>
<keyword evidence="2" id="KW-1185">Reference proteome</keyword>
<dbReference type="OrthoDB" id="466122at2"/>
<evidence type="ECO:0000313" key="2">
    <source>
        <dbReference type="Proteomes" id="UP000253303"/>
    </source>
</evidence>
<gene>
    <name evidence="1" type="ORF">DP939_28140</name>
</gene>
<reference evidence="1 2" key="1">
    <citation type="submission" date="2018-06" db="EMBL/GenBank/DDBJ databases">
        <title>Sphaerisporangium craniellae sp. nov., isolated from a marine sponge in the South China Sea.</title>
        <authorList>
            <person name="Li L."/>
        </authorList>
    </citation>
    <scope>NUCLEOTIDE SEQUENCE [LARGE SCALE GENOMIC DNA]</scope>
    <source>
        <strain evidence="1 2">LHW63015</strain>
    </source>
</reference>
<comment type="caution">
    <text evidence="1">The sequence shown here is derived from an EMBL/GenBank/DDBJ whole genome shotgun (WGS) entry which is preliminary data.</text>
</comment>
<dbReference type="AlphaFoldDB" id="A0A366LTJ9"/>
<sequence length="100" mass="10492">MSMIQTGVVELGSDDPVETASGNTSTFTRVTFPTPFPAGSQVIVLPFAQTFNGSDPPGIRIADVNEQGFLIRLNEVLVTGSVKSNGVHAVETIGWLASTV</sequence>
<dbReference type="InterPro" id="IPR037221">
    <property type="entry name" value="H-type_lectin_dom_sf"/>
</dbReference>